<sequence length="237" mass="25623">MYPSNLSASPIQQLSCNNSKVAVVLTRSLGFVEFQGEKRRRSRGRQSQRSSQALCSNAFGAPNLIISISLAKLLLLRVSLHILYALFLSRLGMKASLAFQNNASPNLFNNVDLFPSHSCQTSRIQQQKGLDNFSIFCRLSGSRRELTIVSMSSVATDAVKDVLAANYIPAAPILIPEGPWQQISGGGTAAKGFKAAGIYGGLRAQGEKPPYLQISEHLGYNMNAIIINSVSSFIVSS</sequence>
<dbReference type="Proteomes" id="UP000596660">
    <property type="component" value="Unplaced"/>
</dbReference>
<dbReference type="EnsemblPlants" id="AUR62004247-RA">
    <property type="protein sequence ID" value="AUR62004247-RA:cds"/>
    <property type="gene ID" value="AUR62004247"/>
</dbReference>
<organism evidence="1 2">
    <name type="scientific">Chenopodium quinoa</name>
    <name type="common">Quinoa</name>
    <dbReference type="NCBI Taxonomy" id="63459"/>
    <lineage>
        <taxon>Eukaryota</taxon>
        <taxon>Viridiplantae</taxon>
        <taxon>Streptophyta</taxon>
        <taxon>Embryophyta</taxon>
        <taxon>Tracheophyta</taxon>
        <taxon>Spermatophyta</taxon>
        <taxon>Magnoliopsida</taxon>
        <taxon>eudicotyledons</taxon>
        <taxon>Gunneridae</taxon>
        <taxon>Pentapetalae</taxon>
        <taxon>Caryophyllales</taxon>
        <taxon>Chenopodiaceae</taxon>
        <taxon>Chenopodioideae</taxon>
        <taxon>Atripliceae</taxon>
        <taxon>Chenopodium</taxon>
    </lineage>
</organism>
<keyword evidence="2" id="KW-1185">Reference proteome</keyword>
<reference evidence="1" key="2">
    <citation type="submission" date="2021-03" db="UniProtKB">
        <authorList>
            <consortium name="EnsemblPlants"/>
        </authorList>
    </citation>
    <scope>IDENTIFICATION</scope>
</reference>
<name>A0A803KYY8_CHEQI</name>
<reference evidence="1" key="1">
    <citation type="journal article" date="2017" name="Nature">
        <title>The genome of Chenopodium quinoa.</title>
        <authorList>
            <person name="Jarvis D.E."/>
            <person name="Ho Y.S."/>
            <person name="Lightfoot D.J."/>
            <person name="Schmoeckel S.M."/>
            <person name="Li B."/>
            <person name="Borm T.J.A."/>
            <person name="Ohyanagi H."/>
            <person name="Mineta K."/>
            <person name="Michell C.T."/>
            <person name="Saber N."/>
            <person name="Kharbatia N.M."/>
            <person name="Rupper R.R."/>
            <person name="Sharp A.R."/>
            <person name="Dally N."/>
            <person name="Boughton B.A."/>
            <person name="Woo Y.H."/>
            <person name="Gao G."/>
            <person name="Schijlen E.G.W.M."/>
            <person name="Guo X."/>
            <person name="Momin A.A."/>
            <person name="Negrao S."/>
            <person name="Al-Babili S."/>
            <person name="Gehring C."/>
            <person name="Roessner U."/>
            <person name="Jung C."/>
            <person name="Murphy K."/>
            <person name="Arold S.T."/>
            <person name="Gojobori T."/>
            <person name="van der Linden C.G."/>
            <person name="van Loo E.N."/>
            <person name="Jellen E.N."/>
            <person name="Maughan P.J."/>
            <person name="Tester M."/>
        </authorList>
    </citation>
    <scope>NUCLEOTIDE SEQUENCE [LARGE SCALE GENOMIC DNA]</scope>
    <source>
        <strain evidence="1">cv. PI 614886</strain>
    </source>
</reference>
<dbReference type="Gramene" id="AUR62004247-RA">
    <property type="protein sequence ID" value="AUR62004247-RA:cds"/>
    <property type="gene ID" value="AUR62004247"/>
</dbReference>
<proteinExistence type="predicted"/>
<evidence type="ECO:0000313" key="1">
    <source>
        <dbReference type="EnsemblPlants" id="AUR62004247-RA:cds"/>
    </source>
</evidence>
<dbReference type="AlphaFoldDB" id="A0A803KYY8"/>
<accession>A0A803KYY8</accession>
<evidence type="ECO:0000313" key="2">
    <source>
        <dbReference type="Proteomes" id="UP000596660"/>
    </source>
</evidence>
<protein>
    <submittedName>
        <fullName evidence="1">Uncharacterized protein</fullName>
    </submittedName>
</protein>